<evidence type="ECO:0000313" key="2">
    <source>
        <dbReference type="Proteomes" id="UP000198828"/>
    </source>
</evidence>
<evidence type="ECO:0000313" key="1">
    <source>
        <dbReference type="EMBL" id="SDX85458.1"/>
    </source>
</evidence>
<dbReference type="Proteomes" id="UP000198828">
    <property type="component" value="Unassembled WGS sequence"/>
</dbReference>
<gene>
    <name evidence="1" type="ORF">SAMN05660923_03054</name>
</gene>
<protein>
    <submittedName>
        <fullName evidence="1">Uncharacterized protein</fullName>
    </submittedName>
</protein>
<dbReference type="RefSeq" id="WP_093755154.1">
    <property type="nucleotide sequence ID" value="NZ_FNNG01000026.1"/>
</dbReference>
<sequence>MAFSNKITEIINREIYIEDDEGWEENITLIDYINKTCKKKCDIGWDIDAPPECECIVSRFYYAIVKLAEMEHSKEGQEWEKRMRIG</sequence>
<organism evidence="1 2">
    <name type="scientific">Tepidimicrobium xylanilyticum</name>
    <dbReference type="NCBI Taxonomy" id="1123352"/>
    <lineage>
        <taxon>Bacteria</taxon>
        <taxon>Bacillati</taxon>
        <taxon>Bacillota</taxon>
        <taxon>Tissierellia</taxon>
        <taxon>Tissierellales</taxon>
        <taxon>Tepidimicrobiaceae</taxon>
        <taxon>Tepidimicrobium</taxon>
    </lineage>
</organism>
<reference evidence="1 2" key="1">
    <citation type="submission" date="2016-10" db="EMBL/GenBank/DDBJ databases">
        <authorList>
            <person name="de Groot N.N."/>
        </authorList>
    </citation>
    <scope>NUCLEOTIDE SEQUENCE [LARGE SCALE GENOMIC DNA]</scope>
    <source>
        <strain evidence="1 2">DSM 23310</strain>
    </source>
</reference>
<proteinExistence type="predicted"/>
<dbReference type="AlphaFoldDB" id="A0A1H3F545"/>
<name>A0A1H3F545_9FIRM</name>
<keyword evidence="2" id="KW-1185">Reference proteome</keyword>
<accession>A0A1H3F545</accession>
<dbReference type="EMBL" id="FNNG01000026">
    <property type="protein sequence ID" value="SDX85458.1"/>
    <property type="molecule type" value="Genomic_DNA"/>
</dbReference>